<keyword evidence="7" id="KW-0150">Chloroplast</keyword>
<dbReference type="GO" id="GO:0043190">
    <property type="term" value="C:ATP-binding cassette (ABC) transporter complex"/>
    <property type="evidence" value="ECO:0007669"/>
    <property type="project" value="InterPro"/>
</dbReference>
<feature type="transmembrane region" description="Helical" evidence="5">
    <location>
        <begin position="86"/>
        <end position="106"/>
    </location>
</feature>
<dbReference type="AlphaFoldDB" id="A0A1Z1MQ08"/>
<feature type="transmembrane region" description="Helical" evidence="5">
    <location>
        <begin position="257"/>
        <end position="277"/>
    </location>
</feature>
<evidence type="ECO:0000256" key="1">
    <source>
        <dbReference type="ARBA" id="ARBA00004141"/>
    </source>
</evidence>
<feature type="transmembrane region" description="Helical" evidence="5">
    <location>
        <begin position="163"/>
        <end position="187"/>
    </location>
</feature>
<proteinExistence type="predicted"/>
<dbReference type="InterPro" id="IPR051784">
    <property type="entry name" value="Nod_factor_ABC_transporter"/>
</dbReference>
<keyword evidence="7" id="KW-0934">Plastid</keyword>
<keyword evidence="2 5" id="KW-0812">Transmembrane</keyword>
<evidence type="ECO:0000259" key="6">
    <source>
        <dbReference type="PROSITE" id="PS51012"/>
    </source>
</evidence>
<dbReference type="PANTHER" id="PTHR43229:SF2">
    <property type="entry name" value="NODULATION PROTEIN J"/>
    <property type="match status" value="1"/>
</dbReference>
<reference evidence="7" key="1">
    <citation type="journal article" date="2017" name="J. Phycol.">
        <title>Analysis of chloroplast genomes and a supermatrix inform reclassification of the Rhodomelaceae (Rhodophyta).</title>
        <authorList>
            <person name="Diaz-Tapia P."/>
            <person name="Maggs C.A."/>
            <person name="West J.A."/>
            <person name="Verbruggen H."/>
        </authorList>
    </citation>
    <scope>NUCLEOTIDE SEQUENCE</scope>
    <source>
        <strain evidence="7">PD1540</strain>
    </source>
</reference>
<dbReference type="PROSITE" id="PS51012">
    <property type="entry name" value="ABC_TM2"/>
    <property type="match status" value="1"/>
</dbReference>
<sequence length="286" mass="33116">MNKQKQKIYLKPNNKIRFNIDKLNIYKEICTLTKRLYIQTYRRPSIITINIMQPLLWLILFGALFQKAPINLFNGCNIKYREFLNPGILVFIGFNSSINAGLPIMFDREFGFLNRIITSPLIDKKSLVYSTILHTWSITSIQIIIIMIFNIYYTNIIPNLTQIFTTIGVNTLIIISVTNISICNAFILPGHIEFIAITTLLINLPTLFSSTALSPIFFMPNWLQIIVYLNPLTYAIELIRHSYLKNTFLLENTLLKINIYSSTLILITISILSLLCIKKILKHKYE</sequence>
<dbReference type="InterPro" id="IPR013525">
    <property type="entry name" value="ABC2_TM"/>
</dbReference>
<evidence type="ECO:0000256" key="2">
    <source>
        <dbReference type="ARBA" id="ARBA00022692"/>
    </source>
</evidence>
<dbReference type="GeneID" id="33361331"/>
<geneLocation type="chloroplast" evidence="7"/>
<dbReference type="Pfam" id="PF01061">
    <property type="entry name" value="ABC2_membrane"/>
    <property type="match status" value="1"/>
</dbReference>
<dbReference type="RefSeq" id="YP_009398756.1">
    <property type="nucleotide sequence ID" value="NC_035293.1"/>
</dbReference>
<feature type="transmembrane region" description="Helical" evidence="5">
    <location>
        <begin position="127"/>
        <end position="151"/>
    </location>
</feature>
<dbReference type="GO" id="GO:0140359">
    <property type="term" value="F:ABC-type transporter activity"/>
    <property type="evidence" value="ECO:0007669"/>
    <property type="project" value="InterPro"/>
</dbReference>
<dbReference type="InterPro" id="IPR000412">
    <property type="entry name" value="ABC_2_transport"/>
</dbReference>
<name>A0A1Z1MQ08_KUECA</name>
<evidence type="ECO:0000256" key="4">
    <source>
        <dbReference type="ARBA" id="ARBA00023136"/>
    </source>
</evidence>
<evidence type="ECO:0000256" key="5">
    <source>
        <dbReference type="SAM" id="Phobius"/>
    </source>
</evidence>
<gene>
    <name evidence="7" type="primary">ycf38</name>
</gene>
<evidence type="ECO:0000313" key="7">
    <source>
        <dbReference type="EMBL" id="ARW67942.1"/>
    </source>
</evidence>
<feature type="transmembrane region" description="Helical" evidence="5">
    <location>
        <begin position="194"/>
        <end position="218"/>
    </location>
</feature>
<dbReference type="InterPro" id="IPR047817">
    <property type="entry name" value="ABC2_TM_bact-type"/>
</dbReference>
<evidence type="ECO:0000256" key="3">
    <source>
        <dbReference type="ARBA" id="ARBA00022989"/>
    </source>
</evidence>
<protein>
    <recommendedName>
        <fullName evidence="6">ABC transmembrane type-2 domain-containing protein</fullName>
    </recommendedName>
</protein>
<organism evidence="7">
    <name type="scientific">Kuetzingia canaliculata</name>
    <name type="common">Red alga</name>
    <name type="synonym">Rytiphlaea canaliculata</name>
    <dbReference type="NCBI Taxonomy" id="228262"/>
    <lineage>
        <taxon>Eukaryota</taxon>
        <taxon>Rhodophyta</taxon>
        <taxon>Florideophyceae</taxon>
        <taxon>Rhodymeniophycidae</taxon>
        <taxon>Ceramiales</taxon>
        <taxon>Rhodomelaceae</taxon>
        <taxon>Amansieae</taxon>
        <taxon>Kuetzingia</taxon>
    </lineage>
</organism>
<comment type="subcellular location">
    <subcellularLocation>
        <location evidence="1">Membrane</location>
        <topology evidence="1">Multi-pass membrane protein</topology>
    </subcellularLocation>
</comment>
<dbReference type="EMBL" id="MF101449">
    <property type="protein sequence ID" value="ARW67942.1"/>
    <property type="molecule type" value="Genomic_DNA"/>
</dbReference>
<keyword evidence="4 5" id="KW-0472">Membrane</keyword>
<dbReference type="PIRSF" id="PIRSF006648">
    <property type="entry name" value="DrrB"/>
    <property type="match status" value="1"/>
</dbReference>
<dbReference type="PANTHER" id="PTHR43229">
    <property type="entry name" value="NODULATION PROTEIN J"/>
    <property type="match status" value="1"/>
</dbReference>
<accession>A0A1Z1MQ08</accession>
<keyword evidence="3 5" id="KW-1133">Transmembrane helix</keyword>
<feature type="domain" description="ABC transmembrane type-2" evidence="6">
    <location>
        <begin position="45"/>
        <end position="284"/>
    </location>
</feature>